<feature type="chain" id="PRO_5047265774" description="ABC transporter substrate-binding protein" evidence="2">
    <location>
        <begin position="23"/>
        <end position="596"/>
    </location>
</feature>
<dbReference type="Proteomes" id="UP001596989">
    <property type="component" value="Unassembled WGS sequence"/>
</dbReference>
<keyword evidence="2" id="KW-0732">Signal</keyword>
<evidence type="ECO:0008006" key="5">
    <source>
        <dbReference type="Google" id="ProtNLM"/>
    </source>
</evidence>
<dbReference type="InterPro" id="IPR050490">
    <property type="entry name" value="Bact_solute-bd_prot1"/>
</dbReference>
<dbReference type="EMBL" id="JBHTJZ010000005">
    <property type="protein sequence ID" value="MFD0958274.1"/>
    <property type="molecule type" value="Genomic_DNA"/>
</dbReference>
<keyword evidence="4" id="KW-1185">Reference proteome</keyword>
<name>A0ABW3HLB2_9BACL</name>
<reference evidence="4" key="1">
    <citation type="journal article" date="2019" name="Int. J. Syst. Evol. Microbiol.">
        <title>The Global Catalogue of Microorganisms (GCM) 10K type strain sequencing project: providing services to taxonomists for standard genome sequencing and annotation.</title>
        <authorList>
            <consortium name="The Broad Institute Genomics Platform"/>
            <consortium name="The Broad Institute Genome Sequencing Center for Infectious Disease"/>
            <person name="Wu L."/>
            <person name="Ma J."/>
        </authorList>
    </citation>
    <scope>NUCLEOTIDE SEQUENCE [LARGE SCALE GENOMIC DNA]</scope>
    <source>
        <strain evidence="4">CCUG 59129</strain>
    </source>
</reference>
<gene>
    <name evidence="3" type="ORF">ACFQ2I_02640</name>
</gene>
<sequence length="596" mass="67199">MKMRSVSLLLVVIMLVVSVVSACSNSSNEPGNSQSSSGNNQGKASDDGNKEEGEKELPLLEYTFLDTVHPTAPFGYNNPNDVVTPVVEEKFNIKVKDVIFSAGTSPVERINMLIAAGNLPDVVLADNPNLSVLYATGAFEDLTPYKDLLVNMDKFVSDTGWNMLTQDGKLIALPTNAMPDQSNPEVKALMEGDIHYRSPYAQNLFVREDILEKLGYRFKGVKELQVELDENPRQLTYEDLVLDPPVDTPEKFEKLLYDIKALDLKENGKSVIPLELPDWGAYHLSQIYAPTGGFYANPQSGEVSGWIHNPYMKDYYAKLRQWFKDGILDKDYLIQKPEQLQEKTASGRVAVTFFTPDWPGARGNMKAINPDYEMRPIPWPKSQYELETGNPSYIDAAYPAGFSNILIKKGFKDIERLLKYFDWFQTEEAMELTAWGPASAELYEEKDGKRIFKDEELLASLNGEVVEPGTRNAEYYGINNTSKAFLTAPATFYNNKLYRKSPPKFDAWGDLRIEAGKSKLSPDGTVLPSSGIESNKTSQYYWNTFRTTKTAQLLMTKDETQFNTMWDDLLTEFNEKGGYEAAIEEMKPFFKISLGK</sequence>
<evidence type="ECO:0000256" key="1">
    <source>
        <dbReference type="SAM" id="MobiDB-lite"/>
    </source>
</evidence>
<proteinExistence type="predicted"/>
<feature type="compositionally biased region" description="Basic and acidic residues" evidence="1">
    <location>
        <begin position="44"/>
        <end position="53"/>
    </location>
</feature>
<organism evidence="3 4">
    <name type="scientific">Paenibacillus chungangensis</name>
    <dbReference type="NCBI Taxonomy" id="696535"/>
    <lineage>
        <taxon>Bacteria</taxon>
        <taxon>Bacillati</taxon>
        <taxon>Bacillota</taxon>
        <taxon>Bacilli</taxon>
        <taxon>Bacillales</taxon>
        <taxon>Paenibacillaceae</taxon>
        <taxon>Paenibacillus</taxon>
    </lineage>
</organism>
<comment type="caution">
    <text evidence="3">The sequence shown here is derived from an EMBL/GenBank/DDBJ whole genome shotgun (WGS) entry which is preliminary data.</text>
</comment>
<evidence type="ECO:0000256" key="2">
    <source>
        <dbReference type="SAM" id="SignalP"/>
    </source>
</evidence>
<feature type="compositionally biased region" description="Low complexity" evidence="1">
    <location>
        <begin position="26"/>
        <end position="42"/>
    </location>
</feature>
<dbReference type="PANTHER" id="PTHR43649">
    <property type="entry name" value="ARABINOSE-BINDING PROTEIN-RELATED"/>
    <property type="match status" value="1"/>
</dbReference>
<feature type="signal peptide" evidence="2">
    <location>
        <begin position="1"/>
        <end position="22"/>
    </location>
</feature>
<feature type="region of interest" description="Disordered" evidence="1">
    <location>
        <begin position="26"/>
        <end position="53"/>
    </location>
</feature>
<evidence type="ECO:0000313" key="3">
    <source>
        <dbReference type="EMBL" id="MFD0958274.1"/>
    </source>
</evidence>
<dbReference type="RefSeq" id="WP_377561982.1">
    <property type="nucleotide sequence ID" value="NZ_JBHTJZ010000005.1"/>
</dbReference>
<evidence type="ECO:0000313" key="4">
    <source>
        <dbReference type="Proteomes" id="UP001596989"/>
    </source>
</evidence>
<dbReference type="Gene3D" id="3.40.190.10">
    <property type="entry name" value="Periplasmic binding protein-like II"/>
    <property type="match status" value="2"/>
</dbReference>
<dbReference type="SUPFAM" id="SSF53850">
    <property type="entry name" value="Periplasmic binding protein-like II"/>
    <property type="match status" value="1"/>
</dbReference>
<accession>A0ABW3HLB2</accession>
<dbReference type="PROSITE" id="PS51257">
    <property type="entry name" value="PROKAR_LIPOPROTEIN"/>
    <property type="match status" value="1"/>
</dbReference>
<protein>
    <recommendedName>
        <fullName evidence="5">ABC transporter substrate-binding protein</fullName>
    </recommendedName>
</protein>